<proteinExistence type="predicted"/>
<feature type="region of interest" description="Disordered" evidence="1">
    <location>
        <begin position="255"/>
        <end position="283"/>
    </location>
</feature>
<evidence type="ECO:0000256" key="1">
    <source>
        <dbReference type="SAM" id="MobiDB-lite"/>
    </source>
</evidence>
<feature type="region of interest" description="Disordered" evidence="1">
    <location>
        <begin position="163"/>
        <end position="243"/>
    </location>
</feature>
<evidence type="ECO:0000313" key="3">
    <source>
        <dbReference type="EMBL" id="KAF2594680.1"/>
    </source>
</evidence>
<comment type="caution">
    <text evidence="3">The sequence shown here is derived from an EMBL/GenBank/DDBJ whole genome shotgun (WGS) entry which is preliminary data.</text>
</comment>
<dbReference type="InterPro" id="IPR040256">
    <property type="entry name" value="At4g02000-like"/>
</dbReference>
<organism evidence="3">
    <name type="scientific">Brassica cretica</name>
    <name type="common">Mustard</name>
    <dbReference type="NCBI Taxonomy" id="69181"/>
    <lineage>
        <taxon>Eukaryota</taxon>
        <taxon>Viridiplantae</taxon>
        <taxon>Streptophyta</taxon>
        <taxon>Embryophyta</taxon>
        <taxon>Tracheophyta</taxon>
        <taxon>Spermatophyta</taxon>
        <taxon>Magnoliopsida</taxon>
        <taxon>eudicotyledons</taxon>
        <taxon>Gunneridae</taxon>
        <taxon>Pentapetalae</taxon>
        <taxon>rosids</taxon>
        <taxon>malvids</taxon>
        <taxon>Brassicales</taxon>
        <taxon>Brassicaceae</taxon>
        <taxon>Brassiceae</taxon>
        <taxon>Brassica</taxon>
    </lineage>
</organism>
<feature type="compositionally biased region" description="Basic and acidic residues" evidence="1">
    <location>
        <begin position="208"/>
        <end position="222"/>
    </location>
</feature>
<dbReference type="Pfam" id="PF14392">
    <property type="entry name" value="zf-CCHC_4"/>
    <property type="match status" value="1"/>
</dbReference>
<feature type="compositionally biased region" description="Basic and acidic residues" evidence="1">
    <location>
        <begin position="184"/>
        <end position="201"/>
    </location>
</feature>
<dbReference type="EMBL" id="QGKY02000164">
    <property type="protein sequence ID" value="KAF2594680.1"/>
    <property type="molecule type" value="Genomic_DNA"/>
</dbReference>
<dbReference type="AlphaFoldDB" id="A0A8S9KHB5"/>
<feature type="compositionally biased region" description="Low complexity" evidence="1">
    <location>
        <begin position="427"/>
        <end position="436"/>
    </location>
</feature>
<gene>
    <name evidence="3" type="ORF">F2Q70_00042696</name>
</gene>
<dbReference type="PANTHER" id="PTHR31286">
    <property type="entry name" value="GLYCINE-RICH CELL WALL STRUCTURAL PROTEIN 1.8-LIKE"/>
    <property type="match status" value="1"/>
</dbReference>
<sequence length="466" mass="52449">MAHRLSRSEKGKWVSDSNKQTRRPSIMIPATDNDSLIEANKFTLIGRVTNPNIQKTRALVDFFLQHWSVVGQFTGRDLGPHLFQFTFESERRVRVHLNGLKPLEMFLDITLPSGETKNVELEYERLEKHCFLCKVLTHEKEDCPQKRTLGGKSRFLQGNAYAYEIPRGSRQRTPPRSFTLDRGPFLRDTHPDPLEDKERAHSSYKGGGGERENRHTSADSRIGRPLQRPPASHRLSHGQASVHSRLGERVWVEKASQSQISYTPPPRPPREPMNVSQEVNSSLERRPALERIALPVARNLLTDGDDLNFQKELPSQERVPALQRITPPSSARVPLLLNGAANSDSGRLQEVEVQYLEDTFPTHILNNSGGPSSSRLPAKEQLTLPQISPIRSLSSDRRHLAAYNLATSLGDESDHDSHNSQIAPLPTKAKATSTSKAKGKRTASDKPPPKRRIARSPLQGRVLQWR</sequence>
<feature type="compositionally biased region" description="Basic and acidic residues" evidence="1">
    <location>
        <begin position="1"/>
        <end position="13"/>
    </location>
</feature>
<feature type="region of interest" description="Disordered" evidence="1">
    <location>
        <begin position="409"/>
        <end position="466"/>
    </location>
</feature>
<dbReference type="PANTHER" id="PTHR31286:SF163">
    <property type="entry name" value="ZINC KNUCKLE CX2CX4HX4C DOMAIN-CONTAINING PROTEIN"/>
    <property type="match status" value="1"/>
</dbReference>
<accession>A0A8S9KHB5</accession>
<feature type="region of interest" description="Disordered" evidence="1">
    <location>
        <begin position="1"/>
        <end position="24"/>
    </location>
</feature>
<reference evidence="3" key="1">
    <citation type="submission" date="2019-12" db="EMBL/GenBank/DDBJ databases">
        <title>Genome sequencing and annotation of Brassica cretica.</title>
        <authorList>
            <person name="Studholme D.J."/>
            <person name="Sarris P.F."/>
        </authorList>
    </citation>
    <scope>NUCLEOTIDE SEQUENCE</scope>
    <source>
        <strain evidence="3">PFS-102/07</strain>
        <tissue evidence="3">Leaf</tissue>
    </source>
</reference>
<protein>
    <recommendedName>
        <fullName evidence="2">Zinc knuckle CX2CX4HX4C domain-containing protein</fullName>
    </recommendedName>
</protein>
<evidence type="ECO:0000259" key="2">
    <source>
        <dbReference type="Pfam" id="PF14392"/>
    </source>
</evidence>
<name>A0A8S9KHB5_BRACR</name>
<feature type="domain" description="Zinc knuckle CX2CX4HX4C" evidence="2">
    <location>
        <begin position="101"/>
        <end position="144"/>
    </location>
</feature>
<dbReference type="InterPro" id="IPR025836">
    <property type="entry name" value="Zn_knuckle_CX2CX4HX4C"/>
</dbReference>